<dbReference type="EMBL" id="JACHXU010000028">
    <property type="protein sequence ID" value="MBB3209861.1"/>
    <property type="molecule type" value="Genomic_DNA"/>
</dbReference>
<dbReference type="RefSeq" id="WP_184308797.1">
    <property type="nucleotide sequence ID" value="NZ_JACHXU010000028.1"/>
</dbReference>
<evidence type="ECO:0000313" key="2">
    <source>
        <dbReference type="Proteomes" id="UP000536179"/>
    </source>
</evidence>
<evidence type="ECO:0000313" key="1">
    <source>
        <dbReference type="EMBL" id="MBB3209861.1"/>
    </source>
</evidence>
<organism evidence="1 2">
    <name type="scientific">Aporhodopirellula rubra</name>
    <dbReference type="NCBI Taxonomy" id="980271"/>
    <lineage>
        <taxon>Bacteria</taxon>
        <taxon>Pseudomonadati</taxon>
        <taxon>Planctomycetota</taxon>
        <taxon>Planctomycetia</taxon>
        <taxon>Pirellulales</taxon>
        <taxon>Pirellulaceae</taxon>
        <taxon>Aporhodopirellula</taxon>
    </lineage>
</organism>
<reference evidence="1 2" key="1">
    <citation type="submission" date="2020-08" db="EMBL/GenBank/DDBJ databases">
        <title>Genomic Encyclopedia of Type Strains, Phase III (KMG-III): the genomes of soil and plant-associated and newly described type strains.</title>
        <authorList>
            <person name="Whitman W."/>
        </authorList>
    </citation>
    <scope>NUCLEOTIDE SEQUENCE [LARGE SCALE GENOMIC DNA]</scope>
    <source>
        <strain evidence="1 2">CECT 8075</strain>
    </source>
</reference>
<accession>A0A7W5E450</accession>
<gene>
    <name evidence="1" type="ORF">FHS27_005706</name>
</gene>
<dbReference type="Proteomes" id="UP000536179">
    <property type="component" value="Unassembled WGS sequence"/>
</dbReference>
<proteinExistence type="predicted"/>
<protein>
    <submittedName>
        <fullName evidence="1">Uncharacterized protein</fullName>
    </submittedName>
</protein>
<keyword evidence="2" id="KW-1185">Reference proteome</keyword>
<comment type="caution">
    <text evidence="1">The sequence shown here is derived from an EMBL/GenBank/DDBJ whole genome shotgun (WGS) entry which is preliminary data.</text>
</comment>
<name>A0A7W5E450_9BACT</name>
<sequence>MFPSDSQHSSSDPGTTTMRGLLAMDNLQWRRVIDGCFQRVYQCCLATLLKTSGL</sequence>
<dbReference type="AlphaFoldDB" id="A0A7W5E450"/>